<feature type="transmembrane region" description="Helical" evidence="9">
    <location>
        <begin position="73"/>
        <end position="97"/>
    </location>
</feature>
<keyword evidence="4" id="KW-1003">Cell membrane</keyword>
<evidence type="ECO:0008006" key="12">
    <source>
        <dbReference type="Google" id="ProtNLM"/>
    </source>
</evidence>
<sequence length="233" mass="24773">MFTDDPIVGPEDAAAGTVDSNTALFDLIGSLPGGSIWVGLSIILIVLFFVTSSDSGSLVVDMLASGGDPNPPLWSRIFWAVLEGAVAAALLVSGGLLALQTTAILIALPFSVVAIGMMISVFKALRVEHSAIMRAQRKQAREAMAERVTQDVTEEFGEYFGVGSATAGPTWTHKQGLRRARGRGLRRGRGPPAAPVRPTATRVATADRRRDPSQAVPIRDLVLTARTKLITER</sequence>
<dbReference type="PANTHER" id="PTHR30047">
    <property type="entry name" value="HIGH-AFFINITY CHOLINE TRANSPORT PROTEIN-RELATED"/>
    <property type="match status" value="1"/>
</dbReference>
<feature type="compositionally biased region" description="Basic residues" evidence="8">
    <location>
        <begin position="175"/>
        <end position="189"/>
    </location>
</feature>
<dbReference type="Proteomes" id="UP001321475">
    <property type="component" value="Chromosome"/>
</dbReference>
<gene>
    <name evidence="10" type="ORF">GCM10025865_02530</name>
</gene>
<feature type="transmembrane region" description="Helical" evidence="9">
    <location>
        <begin position="34"/>
        <end position="52"/>
    </location>
</feature>
<comment type="subcellular location">
    <subcellularLocation>
        <location evidence="1">Cell membrane</location>
        <topology evidence="1">Multi-pass membrane protein</topology>
    </subcellularLocation>
</comment>
<dbReference type="Pfam" id="PF02028">
    <property type="entry name" value="BCCT"/>
    <property type="match status" value="1"/>
</dbReference>
<name>A0ABN6X8A6_9CELL</name>
<keyword evidence="5 9" id="KW-0812">Transmembrane</keyword>
<dbReference type="InterPro" id="IPR000060">
    <property type="entry name" value="BCCT_transptr"/>
</dbReference>
<keyword evidence="3" id="KW-0813">Transport</keyword>
<evidence type="ECO:0000256" key="2">
    <source>
        <dbReference type="ARBA" id="ARBA00005658"/>
    </source>
</evidence>
<feature type="transmembrane region" description="Helical" evidence="9">
    <location>
        <begin position="103"/>
        <end position="125"/>
    </location>
</feature>
<evidence type="ECO:0000313" key="10">
    <source>
        <dbReference type="EMBL" id="BDZ40954.1"/>
    </source>
</evidence>
<proteinExistence type="inferred from homology"/>
<evidence type="ECO:0000256" key="7">
    <source>
        <dbReference type="ARBA" id="ARBA00023136"/>
    </source>
</evidence>
<evidence type="ECO:0000256" key="5">
    <source>
        <dbReference type="ARBA" id="ARBA00022692"/>
    </source>
</evidence>
<keyword evidence="11" id="KW-1185">Reference proteome</keyword>
<keyword evidence="7 9" id="KW-0472">Membrane</keyword>
<evidence type="ECO:0000256" key="8">
    <source>
        <dbReference type="SAM" id="MobiDB-lite"/>
    </source>
</evidence>
<evidence type="ECO:0000256" key="9">
    <source>
        <dbReference type="SAM" id="Phobius"/>
    </source>
</evidence>
<organism evidence="10 11">
    <name type="scientific">Paraoerskovia sediminicola</name>
    <dbReference type="NCBI Taxonomy" id="1138587"/>
    <lineage>
        <taxon>Bacteria</taxon>
        <taxon>Bacillati</taxon>
        <taxon>Actinomycetota</taxon>
        <taxon>Actinomycetes</taxon>
        <taxon>Micrococcales</taxon>
        <taxon>Cellulomonadaceae</taxon>
        <taxon>Paraoerskovia</taxon>
    </lineage>
</organism>
<reference evidence="11" key="1">
    <citation type="journal article" date="2019" name="Int. J. Syst. Evol. Microbiol.">
        <title>The Global Catalogue of Microorganisms (GCM) 10K type strain sequencing project: providing services to taxonomists for standard genome sequencing and annotation.</title>
        <authorList>
            <consortium name="The Broad Institute Genomics Platform"/>
            <consortium name="The Broad Institute Genome Sequencing Center for Infectious Disease"/>
            <person name="Wu L."/>
            <person name="Ma J."/>
        </authorList>
    </citation>
    <scope>NUCLEOTIDE SEQUENCE [LARGE SCALE GENOMIC DNA]</scope>
    <source>
        <strain evidence="11">NBRC 108565</strain>
    </source>
</reference>
<evidence type="ECO:0000256" key="6">
    <source>
        <dbReference type="ARBA" id="ARBA00022989"/>
    </source>
</evidence>
<keyword evidence="6 9" id="KW-1133">Transmembrane helix</keyword>
<evidence type="ECO:0000256" key="4">
    <source>
        <dbReference type="ARBA" id="ARBA00022475"/>
    </source>
</evidence>
<evidence type="ECO:0000256" key="1">
    <source>
        <dbReference type="ARBA" id="ARBA00004651"/>
    </source>
</evidence>
<dbReference type="EMBL" id="AP027729">
    <property type="protein sequence ID" value="BDZ40954.1"/>
    <property type="molecule type" value="Genomic_DNA"/>
</dbReference>
<evidence type="ECO:0000313" key="11">
    <source>
        <dbReference type="Proteomes" id="UP001321475"/>
    </source>
</evidence>
<evidence type="ECO:0000256" key="3">
    <source>
        <dbReference type="ARBA" id="ARBA00022448"/>
    </source>
</evidence>
<accession>A0ABN6X8A6</accession>
<protein>
    <recommendedName>
        <fullName evidence="12">BCCT, betaine/carnitine/choline family transporter</fullName>
    </recommendedName>
</protein>
<comment type="similarity">
    <text evidence="2">Belongs to the BCCT transporter (TC 2.A.15) family.</text>
</comment>
<feature type="region of interest" description="Disordered" evidence="8">
    <location>
        <begin position="170"/>
        <end position="212"/>
    </location>
</feature>
<dbReference type="PANTHER" id="PTHR30047:SF7">
    <property type="entry name" value="HIGH-AFFINITY CHOLINE TRANSPORT PROTEIN"/>
    <property type="match status" value="1"/>
</dbReference>